<dbReference type="EMBL" id="WWHY01000001">
    <property type="protein sequence ID" value="MYR30769.1"/>
    <property type="molecule type" value="Genomic_DNA"/>
</dbReference>
<dbReference type="EMBL" id="WWHY01000001">
    <property type="protein sequence ID" value="MYR30699.1"/>
    <property type="molecule type" value="Genomic_DNA"/>
</dbReference>
<name>A0A7K2ILB8_9ACTN</name>
<dbReference type="Proteomes" id="UP000467124">
    <property type="component" value="Unassembled WGS sequence"/>
</dbReference>
<evidence type="ECO:0008006" key="4">
    <source>
        <dbReference type="Google" id="ProtNLM"/>
    </source>
</evidence>
<evidence type="ECO:0000313" key="3">
    <source>
        <dbReference type="Proteomes" id="UP000467124"/>
    </source>
</evidence>
<proteinExistence type="predicted"/>
<reference evidence="2 3" key="1">
    <citation type="journal article" date="2019" name="Nat. Commun.">
        <title>The antimicrobial potential of Streptomyces from insect microbiomes.</title>
        <authorList>
            <person name="Chevrette M.G."/>
            <person name="Carlson C.M."/>
            <person name="Ortega H.E."/>
            <person name="Thomas C."/>
            <person name="Ananiev G.E."/>
            <person name="Barns K.J."/>
            <person name="Book A.J."/>
            <person name="Cagnazzo J."/>
            <person name="Carlos C."/>
            <person name="Flanigan W."/>
            <person name="Grubbs K.J."/>
            <person name="Horn H.A."/>
            <person name="Hoffmann F.M."/>
            <person name="Klassen J.L."/>
            <person name="Knack J.J."/>
            <person name="Lewin G.R."/>
            <person name="McDonald B.R."/>
            <person name="Muller L."/>
            <person name="Melo W.G.P."/>
            <person name="Pinto-Tomas A.A."/>
            <person name="Schmitz A."/>
            <person name="Wendt-Pienkowski E."/>
            <person name="Wildman S."/>
            <person name="Zhao M."/>
            <person name="Zhang F."/>
            <person name="Bugni T.S."/>
            <person name="Andes D.R."/>
            <person name="Pupo M.T."/>
            <person name="Currie C.R."/>
        </authorList>
    </citation>
    <scope>NUCLEOTIDE SEQUENCE [LARGE SCALE GENOMIC DNA]</scope>
    <source>
        <strain evidence="2 3">SID5840</strain>
    </source>
</reference>
<evidence type="ECO:0000313" key="2">
    <source>
        <dbReference type="EMBL" id="MYR30769.1"/>
    </source>
</evidence>
<sequence>MNHAHAYLSTMAGCVTEWDQALIRQAVLVTALRNGGRVSANDFRDYLPETSQGAVGLIVRQLPTKKHGGLLRKARVQGHPVTVPSTAESTHGKAIQVWELTPAGWDVARKLVEGWVAA</sequence>
<protein>
    <recommendedName>
        <fullName evidence="4">MarR family transcriptional regulator</fullName>
    </recommendedName>
</protein>
<dbReference type="AlphaFoldDB" id="A0A7K2ILB8"/>
<organism evidence="2 3">
    <name type="scientific">Nocardiopsis alba</name>
    <dbReference type="NCBI Taxonomy" id="53437"/>
    <lineage>
        <taxon>Bacteria</taxon>
        <taxon>Bacillati</taxon>
        <taxon>Actinomycetota</taxon>
        <taxon>Actinomycetes</taxon>
        <taxon>Streptosporangiales</taxon>
        <taxon>Nocardiopsidaceae</taxon>
        <taxon>Nocardiopsis</taxon>
    </lineage>
</organism>
<accession>A0A7K2ILB8</accession>
<comment type="caution">
    <text evidence="2">The sequence shown here is derived from an EMBL/GenBank/DDBJ whole genome shotgun (WGS) entry which is preliminary data.</text>
</comment>
<gene>
    <name evidence="1" type="ORF">GTW20_00070</name>
    <name evidence="2" type="ORF">GTW20_00440</name>
</gene>
<dbReference type="RefSeq" id="WP_161109872.1">
    <property type="nucleotide sequence ID" value="NZ_JBHXVI010000018.1"/>
</dbReference>
<evidence type="ECO:0000313" key="1">
    <source>
        <dbReference type="EMBL" id="MYR30699.1"/>
    </source>
</evidence>